<dbReference type="Pfam" id="PF00107">
    <property type="entry name" value="ADH_zinc_N"/>
    <property type="match status" value="1"/>
</dbReference>
<sequence length="345" mass="36001">MSVSATMKRLVLVEASGDDLTDAKLELEECPTPTPKATEVLVKVAAAPINPSDYGSWRSKRGDGPVPIGNEGSGVVVAVGSVIAATVAGLRVGAKVGFVGAKKQGAYSEYVAAPLATTFAMPDALPVEDACSFFVNPFTAYGILKEANGRPFVHTAAASQLGQMLVKLAKLEGAGDALLNVVRSEKQKAILESLGAAHVVVVADAKTDEAGVAALKAKMAELKVTCAFDAVAGAMAGCLFTNLPPKATLYSYGRLSGDIEGVAPVDLIYRGKKLEGFFLTAWLTGGFPGARLLSAAAKVRAGLGEGGWCATTFVDCAPEAMWDKFVDMYTTTGFTDRKLRIRFPE</sequence>
<evidence type="ECO:0000313" key="2">
    <source>
        <dbReference type="Proteomes" id="UP001363151"/>
    </source>
</evidence>
<dbReference type="InterPro" id="IPR020843">
    <property type="entry name" value="ER"/>
</dbReference>
<proteinExistence type="predicted"/>
<dbReference type="PANTHER" id="PTHR48106">
    <property type="entry name" value="QUINONE OXIDOREDUCTASE PIG3-RELATED"/>
    <property type="match status" value="1"/>
</dbReference>
<dbReference type="PANTHER" id="PTHR48106:SF18">
    <property type="entry name" value="QUINONE OXIDOREDUCTASE PIG3"/>
    <property type="match status" value="1"/>
</dbReference>
<reference evidence="1 2" key="1">
    <citation type="submission" date="2024-03" db="EMBL/GenBank/DDBJ databases">
        <title>Aureococcus anophagefferens CCMP1851 and Kratosvirus quantuckense: Draft genome of a second virus-susceptible host strain in the model system.</title>
        <authorList>
            <person name="Chase E."/>
            <person name="Truchon A.R."/>
            <person name="Schepens W."/>
            <person name="Wilhelm S.W."/>
        </authorList>
    </citation>
    <scope>NUCLEOTIDE SEQUENCE [LARGE SCALE GENOMIC DNA]</scope>
    <source>
        <strain evidence="1 2">CCMP1851</strain>
    </source>
</reference>
<protein>
    <submittedName>
        <fullName evidence="1">Uncharacterized protein</fullName>
    </submittedName>
</protein>
<comment type="caution">
    <text evidence="1">The sequence shown here is derived from an EMBL/GenBank/DDBJ whole genome shotgun (WGS) entry which is preliminary data.</text>
</comment>
<keyword evidence="2" id="KW-1185">Reference proteome</keyword>
<organism evidence="1 2">
    <name type="scientific">Aureococcus anophagefferens</name>
    <name type="common">Harmful bloom alga</name>
    <dbReference type="NCBI Taxonomy" id="44056"/>
    <lineage>
        <taxon>Eukaryota</taxon>
        <taxon>Sar</taxon>
        <taxon>Stramenopiles</taxon>
        <taxon>Ochrophyta</taxon>
        <taxon>Pelagophyceae</taxon>
        <taxon>Pelagomonadales</taxon>
        <taxon>Pelagomonadaceae</taxon>
        <taxon>Aureococcus</taxon>
    </lineage>
</organism>
<accession>A0ABR1GFL1</accession>
<dbReference type="InterPro" id="IPR013154">
    <property type="entry name" value="ADH-like_N"/>
</dbReference>
<dbReference type="SUPFAM" id="SSF50129">
    <property type="entry name" value="GroES-like"/>
    <property type="match status" value="1"/>
</dbReference>
<dbReference type="GO" id="GO:0070402">
    <property type="term" value="F:NADPH binding"/>
    <property type="evidence" value="ECO:0007669"/>
    <property type="project" value="TreeGrafter"/>
</dbReference>
<dbReference type="InterPro" id="IPR013149">
    <property type="entry name" value="ADH-like_C"/>
</dbReference>
<dbReference type="InterPro" id="IPR036291">
    <property type="entry name" value="NAD(P)-bd_dom_sf"/>
</dbReference>
<dbReference type="Gene3D" id="3.40.50.720">
    <property type="entry name" value="NAD(P)-binding Rossmann-like Domain"/>
    <property type="match status" value="1"/>
</dbReference>
<dbReference type="InterPro" id="IPR011032">
    <property type="entry name" value="GroES-like_sf"/>
</dbReference>
<dbReference type="EMBL" id="JBBJCI010000017">
    <property type="protein sequence ID" value="KAK7254790.1"/>
    <property type="molecule type" value="Genomic_DNA"/>
</dbReference>
<dbReference type="SUPFAM" id="SSF51735">
    <property type="entry name" value="NAD(P)-binding Rossmann-fold domains"/>
    <property type="match status" value="1"/>
</dbReference>
<evidence type="ECO:0000313" key="1">
    <source>
        <dbReference type="EMBL" id="KAK7254790.1"/>
    </source>
</evidence>
<dbReference type="GO" id="GO:0016651">
    <property type="term" value="F:oxidoreductase activity, acting on NAD(P)H"/>
    <property type="evidence" value="ECO:0007669"/>
    <property type="project" value="TreeGrafter"/>
</dbReference>
<dbReference type="Proteomes" id="UP001363151">
    <property type="component" value="Unassembled WGS sequence"/>
</dbReference>
<dbReference type="Gene3D" id="3.90.180.10">
    <property type="entry name" value="Medium-chain alcohol dehydrogenases, catalytic domain"/>
    <property type="match status" value="1"/>
</dbReference>
<dbReference type="SMART" id="SM00829">
    <property type="entry name" value="PKS_ER"/>
    <property type="match status" value="1"/>
</dbReference>
<dbReference type="KEGG" id="aaf:AURANDRAFT_61127"/>
<name>A0ABR1GFL1_AURAN</name>
<gene>
    <name evidence="1" type="ORF">SO694_00132012</name>
</gene>
<dbReference type="Pfam" id="PF08240">
    <property type="entry name" value="ADH_N"/>
    <property type="match status" value="1"/>
</dbReference>